<dbReference type="EMBL" id="KN848062">
    <property type="protein sequence ID" value="KIY03886.1"/>
    <property type="molecule type" value="Genomic_DNA"/>
</dbReference>
<sequence>MLQSPPKRRKIDPSLSQTNNGTTIDTGHPTTPRRASYLSPTKSSLARSHPHLLTRSSRRAVTEPRGKLLRDEILGRHDHVSVEVPKTVAPVARSRNLEVSLDLSATKANENPSKEESTVLSEESTTKRVDQAAGNERPALKERQPAQRTTWETSGFSEEPASPAILPKLVPRKETDARPVSRGGSGEPELPPTPVELGLSPAPERPRGLASSSSPRSSKMNSKSGRWRAESRGPVTSSPLKPRAPPAVEPYDVDDENMDDDVQEAPESELGEAQGHNEAMSERRGEQESDLESLKRRLQQLKKENEQLQTAIEDDNNLSEEAVSILQQSLVEDAALRSFGDLGDGGEMSSHLTLFAPGNLQLTARTETKVIRDRTKIIHVLKIEAPPQWLPDAFSCVFEVVVDAKHAQVEHVELKEVMSRARLTRTAKGEIFKWVNDRLEHPLHRLDVGGLIWGIGRWFSAAVERAQVFQWLDIKYNRSSSDESQRNEDDKNQQLTQDRAIELARYLEMTQMAAVDAEMTVTAGGKKFRRKVMLSWGIHLDWAGGLLSEIQISTSGIPQKAEPGLRTIFASLIPTLGVKGAFENIWTLIHGDGDEFALGSTLKGKKKG</sequence>
<evidence type="ECO:0000256" key="1">
    <source>
        <dbReference type="SAM" id="MobiDB-lite"/>
    </source>
</evidence>
<proteinExistence type="predicted"/>
<feature type="compositionally biased region" description="Polar residues" evidence="1">
    <location>
        <begin position="146"/>
        <end position="156"/>
    </location>
</feature>
<feature type="compositionally biased region" description="Basic residues" evidence="1">
    <location>
        <begin position="1"/>
        <end position="10"/>
    </location>
</feature>
<evidence type="ECO:0000313" key="2">
    <source>
        <dbReference type="EMBL" id="KIY03886.1"/>
    </source>
</evidence>
<feature type="compositionally biased region" description="Polar residues" evidence="1">
    <location>
        <begin position="14"/>
        <end position="29"/>
    </location>
</feature>
<feature type="compositionally biased region" description="Acidic residues" evidence="1">
    <location>
        <begin position="251"/>
        <end position="270"/>
    </location>
</feature>
<gene>
    <name evidence="2" type="ORF">Z520_00577</name>
</gene>
<reference evidence="2 3" key="1">
    <citation type="submission" date="2015-01" db="EMBL/GenBank/DDBJ databases">
        <title>The Genome Sequence of Fonsecaea multimorphosa CBS 102226.</title>
        <authorList>
            <consortium name="The Broad Institute Genomics Platform"/>
            <person name="Cuomo C."/>
            <person name="de Hoog S."/>
            <person name="Gorbushina A."/>
            <person name="Stielow B."/>
            <person name="Teixiera M."/>
            <person name="Abouelleil A."/>
            <person name="Chapman S.B."/>
            <person name="Priest M."/>
            <person name="Young S.K."/>
            <person name="Wortman J."/>
            <person name="Nusbaum C."/>
            <person name="Birren B."/>
        </authorList>
    </citation>
    <scope>NUCLEOTIDE SEQUENCE [LARGE SCALE GENOMIC DNA]</scope>
    <source>
        <strain evidence="2 3">CBS 102226</strain>
    </source>
</reference>
<dbReference type="STRING" id="1442371.A0A0D2HPV8"/>
<organism evidence="2 3">
    <name type="scientific">Fonsecaea multimorphosa CBS 102226</name>
    <dbReference type="NCBI Taxonomy" id="1442371"/>
    <lineage>
        <taxon>Eukaryota</taxon>
        <taxon>Fungi</taxon>
        <taxon>Dikarya</taxon>
        <taxon>Ascomycota</taxon>
        <taxon>Pezizomycotina</taxon>
        <taxon>Eurotiomycetes</taxon>
        <taxon>Chaetothyriomycetidae</taxon>
        <taxon>Chaetothyriales</taxon>
        <taxon>Herpotrichiellaceae</taxon>
        <taxon>Fonsecaea</taxon>
    </lineage>
</organism>
<keyword evidence="3" id="KW-1185">Reference proteome</keyword>
<dbReference type="VEuPathDB" id="FungiDB:Z520_00577"/>
<feature type="region of interest" description="Disordered" evidence="1">
    <location>
        <begin position="1"/>
        <end position="65"/>
    </location>
</feature>
<protein>
    <submittedName>
        <fullName evidence="2">Uncharacterized protein</fullName>
    </submittedName>
</protein>
<evidence type="ECO:0000313" key="3">
    <source>
        <dbReference type="Proteomes" id="UP000053411"/>
    </source>
</evidence>
<feature type="compositionally biased region" description="Basic and acidic residues" evidence="1">
    <location>
        <begin position="279"/>
        <end position="292"/>
    </location>
</feature>
<dbReference type="AlphaFoldDB" id="A0A0D2HPV8"/>
<dbReference type="OrthoDB" id="4160836at2759"/>
<dbReference type="RefSeq" id="XP_016638008.1">
    <property type="nucleotide sequence ID" value="XM_016771098.1"/>
</dbReference>
<dbReference type="GeneID" id="27706323"/>
<dbReference type="Proteomes" id="UP000053411">
    <property type="component" value="Unassembled WGS sequence"/>
</dbReference>
<accession>A0A0D2HPV8</accession>
<name>A0A0D2HPV8_9EURO</name>
<feature type="region of interest" description="Disordered" evidence="1">
    <location>
        <begin position="103"/>
        <end position="292"/>
    </location>
</feature>
<feature type="compositionally biased region" description="Basic residues" evidence="1">
    <location>
        <begin position="48"/>
        <end position="58"/>
    </location>
</feature>
<feature type="compositionally biased region" description="Low complexity" evidence="1">
    <location>
        <begin position="211"/>
        <end position="224"/>
    </location>
</feature>